<gene>
    <name evidence="2" type="ORF">E7Z59_12580</name>
</gene>
<organism evidence="2 3">
    <name type="scientific">Robertkochia marina</name>
    <dbReference type="NCBI Taxonomy" id="1227945"/>
    <lineage>
        <taxon>Bacteria</taxon>
        <taxon>Pseudomonadati</taxon>
        <taxon>Bacteroidota</taxon>
        <taxon>Flavobacteriia</taxon>
        <taxon>Flavobacteriales</taxon>
        <taxon>Flavobacteriaceae</taxon>
        <taxon>Robertkochia</taxon>
    </lineage>
</organism>
<sequence length="839" mass="93903">MPLRNSLLVTFILACTLFLGAITSGFSQEKAPLKSVLKTLESRYDCSFSYADDQVAGFEVIPPSSSFTLEKAINNLGQQTGLVFQILDNLIITIAAVKPVPDTLCGTVTDLEKNPLEGAEIRTRYQRTFTDNKGFFRLPRVNQSDTLSISFLGFKTLQIPVSSIDRSGCENYSLEGDINPLQAITLYNFLARGISLRGDGSLQVEASEFGILPGLTEADPLQTVQTLPGINSNDETVTNINIRGGSHDQNYITWNGMPMYQSGHFFSYISAFNPDLVQETNLVKNGTSAAYTGGVSGSILMSTKQATDSIFSGNAGLNLINAHASLNIPLSKKASLKVAGRRSFNDLFRSRAYQNYFNQAFQNTEVITNRENVIEASDSFRFFDLGGVLNYTPGNKDHLQAGFLLMDNSFSFLENAFVDNVEQSRESNSTQQHTGGFFNYQRSWNRGLTTSLNTYHVQYTLEGQNADILQDLLFIQNNNIAETGIKLEGKLAIKPDLLVKGGYELNHTRVQNTDTLQGGAIATEIEQRLTRHALYSEVFWNPWKGGSVRPGIRLNYLKQPDLLLAEPRLNLVQALGNVGSLDLSAEVKSQVITQEVDLQTDFLGVENRRWFLSEEPERPILKSRQLSLGYRYQTGGWKFHTEAYLKAVEGLNARSQGFTNAFEGVNALGKYFSKGVDLIINHQSDAFNGWVSYSLAETTYDFEILYPEYFPSNFNINHAVSSGLSYSWRRLTTSVGMNWRSGLPTTLPVPGNEVVNGAINYEAPNSRVLPYYQRIDASMNYAVKLREHSYVKFGAAVWNLFDQENEINRFYRFTDINFPQRVSRFGLERTVNLFVKIEF</sequence>
<evidence type="ECO:0000313" key="3">
    <source>
        <dbReference type="Proteomes" id="UP000305939"/>
    </source>
</evidence>
<dbReference type="Proteomes" id="UP000305939">
    <property type="component" value="Unassembled WGS sequence"/>
</dbReference>
<dbReference type="EMBL" id="SSMC01000003">
    <property type="protein sequence ID" value="THD66620.1"/>
    <property type="molecule type" value="Genomic_DNA"/>
</dbReference>
<name>A0A4S3LYE4_9FLAO</name>
<dbReference type="SUPFAM" id="SSF49464">
    <property type="entry name" value="Carboxypeptidase regulatory domain-like"/>
    <property type="match status" value="1"/>
</dbReference>
<keyword evidence="3" id="KW-1185">Reference proteome</keyword>
<evidence type="ECO:0000259" key="1">
    <source>
        <dbReference type="Pfam" id="PF07715"/>
    </source>
</evidence>
<dbReference type="OrthoDB" id="9803050at2"/>
<comment type="caution">
    <text evidence="2">The sequence shown here is derived from an EMBL/GenBank/DDBJ whole genome shotgun (WGS) entry which is preliminary data.</text>
</comment>
<dbReference type="InterPro" id="IPR037066">
    <property type="entry name" value="Plug_dom_sf"/>
</dbReference>
<dbReference type="SUPFAM" id="SSF56935">
    <property type="entry name" value="Porins"/>
    <property type="match status" value="1"/>
</dbReference>
<dbReference type="AlphaFoldDB" id="A0A4S3LYE4"/>
<feature type="domain" description="TonB-dependent receptor plug" evidence="1">
    <location>
        <begin position="222"/>
        <end position="295"/>
    </location>
</feature>
<dbReference type="Pfam" id="PF07715">
    <property type="entry name" value="Plug"/>
    <property type="match status" value="1"/>
</dbReference>
<dbReference type="PROSITE" id="PS51257">
    <property type="entry name" value="PROKAR_LIPOPROTEIN"/>
    <property type="match status" value="1"/>
</dbReference>
<dbReference type="Gene3D" id="2.170.130.10">
    <property type="entry name" value="TonB-dependent receptor, plug domain"/>
    <property type="match status" value="1"/>
</dbReference>
<accession>A0A4S3LYE4</accession>
<proteinExistence type="predicted"/>
<dbReference type="InterPro" id="IPR008969">
    <property type="entry name" value="CarboxyPept-like_regulatory"/>
</dbReference>
<reference evidence="2 3" key="1">
    <citation type="submission" date="2019-04" db="EMBL/GenBank/DDBJ databases">
        <title>Draft genome sequence of Robertkochia marina CC-AMO-30D.</title>
        <authorList>
            <person name="Hameed A."/>
            <person name="Lin S.-Y."/>
            <person name="Shahina M."/>
            <person name="Lai W.-A."/>
            <person name="Young C.-C."/>
        </authorList>
    </citation>
    <scope>NUCLEOTIDE SEQUENCE [LARGE SCALE GENOMIC DNA]</scope>
    <source>
        <strain evidence="2 3">CC-AMO-30D</strain>
    </source>
</reference>
<protein>
    <recommendedName>
        <fullName evidence="1">TonB-dependent receptor plug domain-containing protein</fullName>
    </recommendedName>
</protein>
<dbReference type="Gene3D" id="3.55.50.30">
    <property type="match status" value="1"/>
</dbReference>
<evidence type="ECO:0000313" key="2">
    <source>
        <dbReference type="EMBL" id="THD66620.1"/>
    </source>
</evidence>
<dbReference type="InterPro" id="IPR012910">
    <property type="entry name" value="Plug_dom"/>
</dbReference>